<gene>
    <name evidence="2" type="ORF">SADO_09397</name>
</gene>
<keyword evidence="1" id="KW-1133">Transmembrane helix</keyword>
<dbReference type="RefSeq" id="WP_353110948.1">
    <property type="nucleotide sequence ID" value="NZ_APND01000002.1"/>
</dbReference>
<evidence type="ECO:0000313" key="2">
    <source>
        <dbReference type="EMBL" id="MES1929462.1"/>
    </source>
</evidence>
<feature type="transmembrane region" description="Helical" evidence="1">
    <location>
        <begin position="86"/>
        <end position="107"/>
    </location>
</feature>
<organism evidence="2 3">
    <name type="scientific">Salinisphaera dokdonensis CL-ES53</name>
    <dbReference type="NCBI Taxonomy" id="1304272"/>
    <lineage>
        <taxon>Bacteria</taxon>
        <taxon>Pseudomonadati</taxon>
        <taxon>Pseudomonadota</taxon>
        <taxon>Gammaproteobacteria</taxon>
        <taxon>Salinisphaerales</taxon>
        <taxon>Salinisphaeraceae</taxon>
        <taxon>Salinisphaera</taxon>
    </lineage>
</organism>
<name>A0ABV2B0P1_9GAMM</name>
<keyword evidence="1" id="KW-0472">Membrane</keyword>
<keyword evidence="1" id="KW-0812">Transmembrane</keyword>
<feature type="transmembrane region" description="Helical" evidence="1">
    <location>
        <begin position="57"/>
        <end position="80"/>
    </location>
</feature>
<proteinExistence type="predicted"/>
<evidence type="ECO:0000256" key="1">
    <source>
        <dbReference type="SAM" id="Phobius"/>
    </source>
</evidence>
<accession>A0ABV2B0P1</accession>
<reference evidence="2 3" key="1">
    <citation type="submission" date="2013-03" db="EMBL/GenBank/DDBJ databases">
        <title>Salinisphaera dokdonensis CL-ES53 Genome Sequencing.</title>
        <authorList>
            <person name="Li C."/>
            <person name="Lai Q."/>
            <person name="Shao Z."/>
        </authorList>
    </citation>
    <scope>NUCLEOTIDE SEQUENCE [LARGE SCALE GENOMIC DNA]</scope>
    <source>
        <strain evidence="2 3">CL-ES53</strain>
    </source>
</reference>
<keyword evidence="3" id="KW-1185">Reference proteome</keyword>
<comment type="caution">
    <text evidence="2">The sequence shown here is derived from an EMBL/GenBank/DDBJ whole genome shotgun (WGS) entry which is preliminary data.</text>
</comment>
<dbReference type="Proteomes" id="UP001460888">
    <property type="component" value="Unassembled WGS sequence"/>
</dbReference>
<feature type="transmembrane region" description="Helical" evidence="1">
    <location>
        <begin position="29"/>
        <end position="50"/>
    </location>
</feature>
<protein>
    <submittedName>
        <fullName evidence="2">Uncharacterized protein</fullName>
    </submittedName>
</protein>
<sequence>MLVLAFWLLVIAALGGATMATLDGATRPLRIGHGAIAGVGLACLLIGALITPGTLVWTAFALLAIGFGAGAVLFGVVWKHSAPPKLFIYGHGAINTLGVILLGVAVFS</sequence>
<dbReference type="EMBL" id="APND01000002">
    <property type="protein sequence ID" value="MES1929462.1"/>
    <property type="molecule type" value="Genomic_DNA"/>
</dbReference>
<evidence type="ECO:0000313" key="3">
    <source>
        <dbReference type="Proteomes" id="UP001460888"/>
    </source>
</evidence>